<comment type="caution">
    <text evidence="6">The sequence shown here is derived from an EMBL/GenBank/DDBJ whole genome shotgun (WGS) entry which is preliminary data.</text>
</comment>
<dbReference type="Pfam" id="PF01915">
    <property type="entry name" value="Glyco_hydro_3_C"/>
    <property type="match status" value="1"/>
</dbReference>
<dbReference type="InterPro" id="IPR002772">
    <property type="entry name" value="Glyco_hydro_3_C"/>
</dbReference>
<dbReference type="SUPFAM" id="SSF52279">
    <property type="entry name" value="Beta-D-glucan exohydrolase, C-terminal domain"/>
    <property type="match status" value="1"/>
</dbReference>
<accession>A0A4Q2JKZ7</accession>
<feature type="domain" description="Fibronectin type III-like" evidence="5">
    <location>
        <begin position="471"/>
        <end position="544"/>
    </location>
</feature>
<keyword evidence="4" id="KW-1133">Transmembrane helix</keyword>
<evidence type="ECO:0000256" key="1">
    <source>
        <dbReference type="ARBA" id="ARBA00005336"/>
    </source>
</evidence>
<evidence type="ECO:0000313" key="6">
    <source>
        <dbReference type="EMBL" id="RXZ48801.1"/>
    </source>
</evidence>
<dbReference type="PANTHER" id="PTHR42715:SF10">
    <property type="entry name" value="BETA-GLUCOSIDASE"/>
    <property type="match status" value="1"/>
</dbReference>
<evidence type="ECO:0000313" key="7">
    <source>
        <dbReference type="Proteomes" id="UP000292935"/>
    </source>
</evidence>
<reference evidence="6 7" key="1">
    <citation type="submission" date="2019-01" db="EMBL/GenBank/DDBJ databases">
        <authorList>
            <person name="Li J."/>
        </authorList>
    </citation>
    <scope>NUCLEOTIDE SEQUENCE [LARGE SCALE GENOMIC DNA]</scope>
    <source>
        <strain evidence="6 7">CCUG 35506</strain>
    </source>
</reference>
<keyword evidence="7" id="KW-1185">Reference proteome</keyword>
<dbReference type="InterPro" id="IPR036881">
    <property type="entry name" value="Glyco_hydro_3_C_sf"/>
</dbReference>
<protein>
    <submittedName>
        <fullName evidence="6">Beta-glucosidase</fullName>
    </submittedName>
</protein>
<evidence type="ECO:0000256" key="3">
    <source>
        <dbReference type="SAM" id="MobiDB-lite"/>
    </source>
</evidence>
<dbReference type="GO" id="GO:0005975">
    <property type="term" value="P:carbohydrate metabolic process"/>
    <property type="evidence" value="ECO:0007669"/>
    <property type="project" value="InterPro"/>
</dbReference>
<feature type="region of interest" description="Disordered" evidence="3">
    <location>
        <begin position="64"/>
        <end position="87"/>
    </location>
</feature>
<keyword evidence="4" id="KW-0812">Transmembrane</keyword>
<keyword evidence="4" id="KW-0472">Membrane</keyword>
<dbReference type="AlphaFoldDB" id="A0A4Q2JKZ7"/>
<dbReference type="Pfam" id="PF00933">
    <property type="entry name" value="Glyco_hydro_3"/>
    <property type="match status" value="1"/>
</dbReference>
<dbReference type="SUPFAM" id="SSF51445">
    <property type="entry name" value="(Trans)glycosidases"/>
    <property type="match status" value="1"/>
</dbReference>
<feature type="compositionally biased region" description="Basic and acidic residues" evidence="3">
    <location>
        <begin position="64"/>
        <end position="77"/>
    </location>
</feature>
<dbReference type="GO" id="GO:0004553">
    <property type="term" value="F:hydrolase activity, hydrolyzing O-glycosyl compounds"/>
    <property type="evidence" value="ECO:0007669"/>
    <property type="project" value="InterPro"/>
</dbReference>
<dbReference type="Gene3D" id="3.40.50.1700">
    <property type="entry name" value="Glycoside hydrolase family 3 C-terminal domain"/>
    <property type="match status" value="1"/>
</dbReference>
<feature type="transmembrane region" description="Helical" evidence="4">
    <location>
        <begin position="107"/>
        <end position="128"/>
    </location>
</feature>
<dbReference type="Gene3D" id="2.60.40.10">
    <property type="entry name" value="Immunoglobulins"/>
    <property type="match status" value="1"/>
</dbReference>
<organism evidence="6 7">
    <name type="scientific">Agromyces fucosus</name>
    <dbReference type="NCBI Taxonomy" id="41985"/>
    <lineage>
        <taxon>Bacteria</taxon>
        <taxon>Bacillati</taxon>
        <taxon>Actinomycetota</taxon>
        <taxon>Actinomycetes</taxon>
        <taxon>Micrococcales</taxon>
        <taxon>Microbacteriaceae</taxon>
        <taxon>Agromyces</taxon>
    </lineage>
</organism>
<dbReference type="Pfam" id="PF14310">
    <property type="entry name" value="Fn3-like"/>
    <property type="match status" value="1"/>
</dbReference>
<evidence type="ECO:0000256" key="4">
    <source>
        <dbReference type="SAM" id="Phobius"/>
    </source>
</evidence>
<proteinExistence type="inferred from homology"/>
<dbReference type="InterPro" id="IPR001764">
    <property type="entry name" value="Glyco_hydro_3_N"/>
</dbReference>
<dbReference type="EMBL" id="SDPO01000002">
    <property type="protein sequence ID" value="RXZ48801.1"/>
    <property type="molecule type" value="Genomic_DNA"/>
</dbReference>
<keyword evidence="2" id="KW-0378">Hydrolase</keyword>
<dbReference type="Proteomes" id="UP000292935">
    <property type="component" value="Unassembled WGS sequence"/>
</dbReference>
<name>A0A4Q2JKZ7_9MICO</name>
<evidence type="ECO:0000259" key="5">
    <source>
        <dbReference type="SMART" id="SM01217"/>
    </source>
</evidence>
<evidence type="ECO:0000256" key="2">
    <source>
        <dbReference type="ARBA" id="ARBA00022801"/>
    </source>
</evidence>
<dbReference type="SMART" id="SM01217">
    <property type="entry name" value="Fn3_like"/>
    <property type="match status" value="1"/>
</dbReference>
<sequence>MAHPSTNRTDAGRGLDVATRKEIKQEAVARVRAERELAKQWRAELKAMPREERAAAKAAHRAEARAAKKAAKAERAARRATMTRAERRLDSRRERVYRKVKHRPQRAIGWTVVVAVVAILAVLAAPVVSDISRLLSITVDSSTADGVAAREHGAVVAEQISDEGIVLLKNDGVLPLAEQKVNVFSFASFNLRYGGNGSGGSDQSSAVTLYDALEEQGVAYNPELYGAMQDAGAKTEEGAANGLIAIAQMVSGSGKGTEPAPDYLTDDVIAQAKGFADTALVVIGNDGVESADMTAGELALTDEQRELFDTVTASFDQVVVIVNSGNQMELGFLDEYPQITGAVWIGTPGPRGAVSLAKVLTGEVNPSGRLTDTYAYDVTSAPSTVNYGDFQYDNTKRGFLDYAEGIYVGYRYYETRYVDDEAGYQAAVQYPFGYGLSYTDFEWTASTPVVAEGRVSVDVTVANTGDTAGKDIVEVYASAPYTPGGVEKSAITLTGYAKTSLLEPGASETVTVEFALRDLASWNTAEGAYVLDAGQYDISVATDVHTPVAEFPIAVADTTVYGTDETTGVELENRFGYAEGDVEYLSRADWEGTYPSADDIDHEASEETLALMDPEIAPAEGEVPTYEADNGLMLEDLAGLDYDDPKWELFLDQFTRDELIDLFAKGAYETAAVERLGVPSAVLLDSPSGLSFFFGDITAAAYPTEIVVASTWNDELAFELGESVGAEANAYGIEGWYAPGMNLHRTAMGGRDFEYFSEDPLLSGKMAAGMISGAQSKHVLTFMKHFVLNDQEINARAPGVNVFVDEQALRELYLKPFEISVKEGGAMGAMSSFINIGGSWAGGNEQLLQEVLRGEWGFDGVVSTDAVLGGFMDPALAVRYGNDLMLAPLSSSVVSSVKQAYDEDPVGVGNGLRDRVHAVSYALLQTELFQ</sequence>
<dbReference type="InterPro" id="IPR050288">
    <property type="entry name" value="Cellulose_deg_GH3"/>
</dbReference>
<dbReference type="InterPro" id="IPR036962">
    <property type="entry name" value="Glyco_hydro_3_N_sf"/>
</dbReference>
<comment type="similarity">
    <text evidence="1">Belongs to the glycosyl hydrolase 3 family.</text>
</comment>
<dbReference type="InterPro" id="IPR013783">
    <property type="entry name" value="Ig-like_fold"/>
</dbReference>
<dbReference type="InterPro" id="IPR026891">
    <property type="entry name" value="Fn3-like"/>
</dbReference>
<dbReference type="Gene3D" id="3.20.20.300">
    <property type="entry name" value="Glycoside hydrolase, family 3, N-terminal domain"/>
    <property type="match status" value="1"/>
</dbReference>
<dbReference type="PRINTS" id="PR00133">
    <property type="entry name" value="GLHYDRLASE3"/>
</dbReference>
<dbReference type="PANTHER" id="PTHR42715">
    <property type="entry name" value="BETA-GLUCOSIDASE"/>
    <property type="match status" value="1"/>
</dbReference>
<gene>
    <name evidence="6" type="ORF">ESP57_07380</name>
</gene>
<dbReference type="OrthoDB" id="3187421at2"/>
<dbReference type="InterPro" id="IPR017853">
    <property type="entry name" value="GH"/>
</dbReference>